<evidence type="ECO:0000313" key="3">
    <source>
        <dbReference type="EMBL" id="CAF3708359.1"/>
    </source>
</evidence>
<dbReference type="EMBL" id="CAJOBC010014565">
    <property type="protein sequence ID" value="CAF4020475.1"/>
    <property type="molecule type" value="Genomic_DNA"/>
</dbReference>
<reference evidence="2" key="1">
    <citation type="submission" date="2021-02" db="EMBL/GenBank/DDBJ databases">
        <authorList>
            <person name="Nowell W R."/>
        </authorList>
    </citation>
    <scope>NUCLEOTIDE SEQUENCE</scope>
</reference>
<gene>
    <name evidence="2" type="ORF">GPM918_LOCUS26140</name>
    <name evidence="1" type="ORF">OVA965_LOCUS11194</name>
    <name evidence="4" type="ORF">SRO942_LOCUS26235</name>
    <name evidence="3" type="ORF">TMI583_LOCUS11191</name>
</gene>
<sequence length="91" mass="10023">MKEQLLACTEQMVIQPTEVHTTLLLQSTGELNGNLIPVSVASLSNLMEFGCGLPKPGEVRVESVRANGGELMEIPLEVVHLKNQAWLRIRD</sequence>
<dbReference type="EMBL" id="CAJNOQ010010411">
    <property type="protein sequence ID" value="CAF1251148.1"/>
    <property type="molecule type" value="Genomic_DNA"/>
</dbReference>
<dbReference type="EMBL" id="CAJNOK010004274">
    <property type="protein sequence ID" value="CAF0931892.1"/>
    <property type="molecule type" value="Genomic_DNA"/>
</dbReference>
<evidence type="ECO:0000313" key="5">
    <source>
        <dbReference type="Proteomes" id="UP000663829"/>
    </source>
</evidence>
<dbReference type="Proteomes" id="UP000682733">
    <property type="component" value="Unassembled WGS sequence"/>
</dbReference>
<dbReference type="Proteomes" id="UP000681722">
    <property type="component" value="Unassembled WGS sequence"/>
</dbReference>
<evidence type="ECO:0000313" key="4">
    <source>
        <dbReference type="EMBL" id="CAF4020475.1"/>
    </source>
</evidence>
<dbReference type="EMBL" id="CAJOBA010004277">
    <property type="protein sequence ID" value="CAF3708359.1"/>
    <property type="molecule type" value="Genomic_DNA"/>
</dbReference>
<name>A0A815A4R6_9BILA</name>
<dbReference type="AlphaFoldDB" id="A0A815A4R6"/>
<evidence type="ECO:0000313" key="2">
    <source>
        <dbReference type="EMBL" id="CAF1251148.1"/>
    </source>
</evidence>
<accession>A0A815A4R6</accession>
<proteinExistence type="predicted"/>
<evidence type="ECO:0000313" key="1">
    <source>
        <dbReference type="EMBL" id="CAF0931892.1"/>
    </source>
</evidence>
<dbReference type="Proteomes" id="UP000663829">
    <property type="component" value="Unassembled WGS sequence"/>
</dbReference>
<dbReference type="Proteomes" id="UP000677228">
    <property type="component" value="Unassembled WGS sequence"/>
</dbReference>
<keyword evidence="5" id="KW-1185">Reference proteome</keyword>
<organism evidence="2 5">
    <name type="scientific">Didymodactylos carnosus</name>
    <dbReference type="NCBI Taxonomy" id="1234261"/>
    <lineage>
        <taxon>Eukaryota</taxon>
        <taxon>Metazoa</taxon>
        <taxon>Spiralia</taxon>
        <taxon>Gnathifera</taxon>
        <taxon>Rotifera</taxon>
        <taxon>Eurotatoria</taxon>
        <taxon>Bdelloidea</taxon>
        <taxon>Philodinida</taxon>
        <taxon>Philodinidae</taxon>
        <taxon>Didymodactylos</taxon>
    </lineage>
</organism>
<protein>
    <submittedName>
        <fullName evidence="2">Uncharacterized protein</fullName>
    </submittedName>
</protein>
<comment type="caution">
    <text evidence="2">The sequence shown here is derived from an EMBL/GenBank/DDBJ whole genome shotgun (WGS) entry which is preliminary data.</text>
</comment>